<evidence type="ECO:0000256" key="7">
    <source>
        <dbReference type="ARBA" id="ARBA00022833"/>
    </source>
</evidence>
<evidence type="ECO:0000313" key="16">
    <source>
        <dbReference type="Proteomes" id="UP000679848"/>
    </source>
</evidence>
<keyword evidence="8" id="KW-0460">Magnesium</keyword>
<dbReference type="InterPro" id="IPR002523">
    <property type="entry name" value="MgTranspt_CorA/ZnTranspt_ZntB"/>
</dbReference>
<gene>
    <name evidence="15" type="ORF">MM59RIKEN_33530</name>
</gene>
<comment type="subcellular location">
    <subcellularLocation>
        <location evidence="1">Cell membrane</location>
        <topology evidence="1">Multi-pass membrane protein</topology>
    </subcellularLocation>
</comment>
<feature type="transmembrane region" description="Helical" evidence="14">
    <location>
        <begin position="252"/>
        <end position="272"/>
    </location>
</feature>
<evidence type="ECO:0000256" key="4">
    <source>
        <dbReference type="ARBA" id="ARBA00022475"/>
    </source>
</evidence>
<evidence type="ECO:0000313" key="15">
    <source>
        <dbReference type="EMBL" id="BCK86034.1"/>
    </source>
</evidence>
<dbReference type="Proteomes" id="UP000679848">
    <property type="component" value="Plasmid pMM59_01"/>
</dbReference>
<dbReference type="SUPFAM" id="SSF143865">
    <property type="entry name" value="CorA soluble domain-like"/>
    <property type="match status" value="1"/>
</dbReference>
<keyword evidence="6 14" id="KW-0812">Transmembrane</keyword>
<dbReference type="SUPFAM" id="SSF144083">
    <property type="entry name" value="Magnesium transport protein CorA, transmembrane region"/>
    <property type="match status" value="1"/>
</dbReference>
<dbReference type="AlphaFoldDB" id="A0A830QU85"/>
<keyword evidence="7" id="KW-0862">Zinc</keyword>
<evidence type="ECO:0000256" key="10">
    <source>
        <dbReference type="ARBA" id="ARBA00023065"/>
    </source>
</evidence>
<geneLocation type="plasmid" evidence="15 16">
    <name>pMM59_01</name>
</geneLocation>
<organism evidence="15 16">
    <name type="scientific">Pusillibacter faecalis</name>
    <dbReference type="NCBI Taxonomy" id="2714358"/>
    <lineage>
        <taxon>Bacteria</taxon>
        <taxon>Bacillati</taxon>
        <taxon>Bacillota</taxon>
        <taxon>Clostridia</taxon>
        <taxon>Eubacteriales</taxon>
        <taxon>Oscillospiraceae</taxon>
        <taxon>Pusillibacter</taxon>
    </lineage>
</organism>
<keyword evidence="15" id="KW-0614">Plasmid</keyword>
<evidence type="ECO:0000256" key="5">
    <source>
        <dbReference type="ARBA" id="ARBA00022519"/>
    </source>
</evidence>
<name>A0A830QU85_9FIRM</name>
<proteinExistence type="inferred from homology"/>
<dbReference type="GO" id="GO:0005886">
    <property type="term" value="C:plasma membrane"/>
    <property type="evidence" value="ECO:0007669"/>
    <property type="project" value="UniProtKB-SubCell"/>
</dbReference>
<sequence>MERGAGVMVLYQIGPELSLVDHCTEGQVLVLLTSQELSQHPELKCLEGVLQHTPLARDARVCKAEARRDCLCGTIVTPRYTKEGERIAFGYMLTASVVVICDDSGAAHALIKRLGREKRWQENGPGRLFYEFLELLIYRDLHHLEEMEDQLAQMEDRGLSGELDGFNAQVSRLRKEAAAWFRYYDQLDDVACELEENENGFFSTNETRLFHMLEKRLGRLRNEAQLLREYCLQVRELFQAEIDIRQNRIMKILTIVTTIFLPLSLLAGWYGMNFTGMPELTWKYGYPTVIAVSILVVTVCLWIMKKKKFW</sequence>
<reference evidence="15" key="1">
    <citation type="submission" date="2020-09" db="EMBL/GenBank/DDBJ databases">
        <title>New species isolated from human feces.</title>
        <authorList>
            <person name="Kitahara M."/>
            <person name="Shigeno Y."/>
            <person name="Shime M."/>
            <person name="Matsumoto Y."/>
            <person name="Nakamura S."/>
            <person name="Motooka D."/>
            <person name="Fukuoka S."/>
            <person name="Nishikawa H."/>
            <person name="Benno Y."/>
        </authorList>
    </citation>
    <scope>NUCLEOTIDE SEQUENCE</scope>
    <source>
        <strain evidence="15">MM59</strain>
        <plasmid evidence="15">pMM59_01</plasmid>
    </source>
</reference>
<evidence type="ECO:0000256" key="9">
    <source>
        <dbReference type="ARBA" id="ARBA00022989"/>
    </source>
</evidence>
<comment type="catalytic activity">
    <reaction evidence="12">
        <text>Mg(2+)(in) = Mg(2+)(out)</text>
        <dbReference type="Rhea" id="RHEA:29827"/>
        <dbReference type="ChEBI" id="CHEBI:18420"/>
    </reaction>
</comment>
<dbReference type="PANTHER" id="PTHR46494:SF3">
    <property type="entry name" value="ZINC TRANSPORT PROTEIN ZNTB"/>
    <property type="match status" value="1"/>
</dbReference>
<evidence type="ECO:0000256" key="6">
    <source>
        <dbReference type="ARBA" id="ARBA00022692"/>
    </source>
</evidence>
<protein>
    <recommendedName>
        <fullName evidence="17">Magnesium transporter</fullName>
    </recommendedName>
</protein>
<evidence type="ECO:0000256" key="12">
    <source>
        <dbReference type="ARBA" id="ARBA00034269"/>
    </source>
</evidence>
<keyword evidence="10" id="KW-0406">Ion transport</keyword>
<dbReference type="FunFam" id="1.20.58.340:FF:000004">
    <property type="entry name" value="Magnesium transport protein CorA"/>
    <property type="match status" value="1"/>
</dbReference>
<dbReference type="InterPro" id="IPR045861">
    <property type="entry name" value="CorA_cytoplasmic_dom"/>
</dbReference>
<keyword evidence="4" id="KW-1003">Cell membrane</keyword>
<dbReference type="CDD" id="cd12826">
    <property type="entry name" value="EcCorA_ZntB-like_u1"/>
    <property type="match status" value="1"/>
</dbReference>
<feature type="transmembrane region" description="Helical" evidence="14">
    <location>
        <begin position="284"/>
        <end position="304"/>
    </location>
</feature>
<keyword evidence="5" id="KW-0997">Cell inner membrane</keyword>
<keyword evidence="9 14" id="KW-1133">Transmembrane helix</keyword>
<keyword evidence="3" id="KW-0813">Transport</keyword>
<dbReference type="GO" id="GO:0015095">
    <property type="term" value="F:magnesium ion transmembrane transporter activity"/>
    <property type="evidence" value="ECO:0007669"/>
    <property type="project" value="TreeGrafter"/>
</dbReference>
<evidence type="ECO:0000256" key="8">
    <source>
        <dbReference type="ARBA" id="ARBA00022842"/>
    </source>
</evidence>
<keyword evidence="16" id="KW-1185">Reference proteome</keyword>
<dbReference type="Gene3D" id="1.20.58.340">
    <property type="entry name" value="Magnesium transport protein CorA, transmembrane region"/>
    <property type="match status" value="2"/>
</dbReference>
<evidence type="ECO:0008006" key="17">
    <source>
        <dbReference type="Google" id="ProtNLM"/>
    </source>
</evidence>
<dbReference type="GO" id="GO:0050897">
    <property type="term" value="F:cobalt ion binding"/>
    <property type="evidence" value="ECO:0007669"/>
    <property type="project" value="TreeGrafter"/>
</dbReference>
<dbReference type="KEGG" id="pfaa:MM59RIKEN_33530"/>
<dbReference type="GO" id="GO:0015087">
    <property type="term" value="F:cobalt ion transmembrane transporter activity"/>
    <property type="evidence" value="ECO:0007669"/>
    <property type="project" value="TreeGrafter"/>
</dbReference>
<comment type="function">
    <text evidence="13">Mediates influx of magnesium ions. Alternates between open and closed states. Activated by low cytoplasmic Mg(2+) levels. Inactive when cytoplasmic Mg(2+) levels are high.</text>
</comment>
<evidence type="ECO:0000256" key="3">
    <source>
        <dbReference type="ARBA" id="ARBA00022448"/>
    </source>
</evidence>
<evidence type="ECO:0000256" key="2">
    <source>
        <dbReference type="ARBA" id="ARBA00009765"/>
    </source>
</evidence>
<keyword evidence="11 14" id="KW-0472">Membrane</keyword>
<evidence type="ECO:0000256" key="13">
    <source>
        <dbReference type="ARBA" id="ARBA00045497"/>
    </source>
</evidence>
<dbReference type="EMBL" id="AP023421">
    <property type="protein sequence ID" value="BCK86034.1"/>
    <property type="molecule type" value="Genomic_DNA"/>
</dbReference>
<comment type="similarity">
    <text evidence="2">Belongs to the CorA metal ion transporter (MIT) (TC 1.A.35) family.</text>
</comment>
<dbReference type="PANTHER" id="PTHR46494">
    <property type="entry name" value="CORA FAMILY METAL ION TRANSPORTER (EUROFUNG)"/>
    <property type="match status" value="1"/>
</dbReference>
<dbReference type="Pfam" id="PF01544">
    <property type="entry name" value="CorA"/>
    <property type="match status" value="1"/>
</dbReference>
<accession>A0A830QU85</accession>
<evidence type="ECO:0000256" key="11">
    <source>
        <dbReference type="ARBA" id="ARBA00023136"/>
    </source>
</evidence>
<evidence type="ECO:0000256" key="14">
    <source>
        <dbReference type="SAM" id="Phobius"/>
    </source>
</evidence>
<dbReference type="GO" id="GO:0000287">
    <property type="term" value="F:magnesium ion binding"/>
    <property type="evidence" value="ECO:0007669"/>
    <property type="project" value="TreeGrafter"/>
</dbReference>
<evidence type="ECO:0000256" key="1">
    <source>
        <dbReference type="ARBA" id="ARBA00004651"/>
    </source>
</evidence>
<dbReference type="InterPro" id="IPR045863">
    <property type="entry name" value="CorA_TM1_TM2"/>
</dbReference>